<evidence type="ECO:0000313" key="1">
    <source>
        <dbReference type="EMBL" id="MDV0614639.1"/>
    </source>
</evidence>
<reference evidence="1" key="1">
    <citation type="submission" date="2023-10" db="EMBL/GenBank/DDBJ databases">
        <title>Surveillance and assessment of the effects of hospital wastewater treatment on clearance of pathogenic bacterial and antimicrobial resistance genes.</title>
        <authorList>
            <person name="Wu Y."/>
        </authorList>
    </citation>
    <scope>NUCLEOTIDE SEQUENCE</scope>
    <source>
        <strain evidence="1">23-M-SY-8</strain>
    </source>
</reference>
<proteinExistence type="predicted"/>
<accession>A0AAE4MWL2</accession>
<dbReference type="EMBL" id="JAWHXQ010000053">
    <property type="protein sequence ID" value="MDV0614639.1"/>
    <property type="molecule type" value="Genomic_DNA"/>
</dbReference>
<gene>
    <name evidence="1" type="ORF">RZO73_29625</name>
</gene>
<dbReference type="RefSeq" id="WP_211775453.1">
    <property type="nucleotide sequence ID" value="NZ_JAVBHL010000003.1"/>
</dbReference>
<name>A0AAE4MWL2_9ENTR</name>
<dbReference type="AlphaFoldDB" id="A0AAE4MWL2"/>
<sequence length="368" mass="43248">MEDNEDSQMKSIFDIIQGESYTETLNNINEMSKDNEVLRDVLLLGFYQNPNQEIHHQINSVYNKVFKAQRKDNWLCNHMGCRKPSTYSHELSERAVLSHIADKENEAFILKHNTKYNPFYFCFEKKNIRNILNFSGYCGVHDQDLFALLDNPDSIVDLEYVNLQSLRMLRRQIFELELNLRLAHEMISELSSLITKHQGPVENVEDAQGYLDFIQEKEKTVKKSLEESLEFYDELWDGIQSKDYIIEYDEIPCSRLGWVFSHAFIGDVKNCSKRVFSFIFKIDTQSNPVLIHAYNKNTLRSMKVNFRITQDEVVEIILLNKKKLALSIDFIKSLDDFYLESLILNEEFSGKTNNFAYIILFKMIFLGE</sequence>
<comment type="caution">
    <text evidence="1">The sequence shown here is derived from an EMBL/GenBank/DDBJ whole genome shotgun (WGS) entry which is preliminary data.</text>
</comment>
<dbReference type="Proteomes" id="UP001187239">
    <property type="component" value="Unassembled WGS sequence"/>
</dbReference>
<organism evidence="1 2">
    <name type="scientific">Klebsiella quasipneumoniae subsp. similipneumoniae</name>
    <dbReference type="NCBI Taxonomy" id="1463164"/>
    <lineage>
        <taxon>Bacteria</taxon>
        <taxon>Pseudomonadati</taxon>
        <taxon>Pseudomonadota</taxon>
        <taxon>Gammaproteobacteria</taxon>
        <taxon>Enterobacterales</taxon>
        <taxon>Enterobacteriaceae</taxon>
        <taxon>Klebsiella/Raoultella group</taxon>
        <taxon>Klebsiella</taxon>
        <taxon>Klebsiella pneumoniae complex</taxon>
    </lineage>
</organism>
<evidence type="ECO:0000313" key="2">
    <source>
        <dbReference type="Proteomes" id="UP001187239"/>
    </source>
</evidence>
<protein>
    <submittedName>
        <fullName evidence="1">Uncharacterized protein</fullName>
    </submittedName>
</protein>